<dbReference type="AlphaFoldDB" id="A0A504YT91"/>
<accession>A0A504YT91</accession>
<dbReference type="InterPro" id="IPR000504">
    <property type="entry name" value="RRM_dom"/>
</dbReference>
<dbReference type="EMBL" id="SUNJ01004371">
    <property type="protein sequence ID" value="TPP64483.1"/>
    <property type="molecule type" value="Genomic_DNA"/>
</dbReference>
<dbReference type="PANTHER" id="PTHR10352">
    <property type="entry name" value="EUKARYOTIC TRANSLATION INITIATION FACTOR 3 SUBUNIT G"/>
    <property type="match status" value="1"/>
</dbReference>
<feature type="region of interest" description="Disordered" evidence="3">
    <location>
        <begin position="312"/>
        <end position="408"/>
    </location>
</feature>
<dbReference type="OrthoDB" id="167718at2759"/>
<feature type="compositionally biased region" description="Basic residues" evidence="3">
    <location>
        <begin position="387"/>
        <end position="408"/>
    </location>
</feature>
<feature type="region of interest" description="Disordered" evidence="3">
    <location>
        <begin position="1"/>
        <end position="68"/>
    </location>
</feature>
<evidence type="ECO:0000256" key="2">
    <source>
        <dbReference type="PROSITE-ProRule" id="PRU00176"/>
    </source>
</evidence>
<dbReference type="Proteomes" id="UP000316759">
    <property type="component" value="Unassembled WGS sequence"/>
</dbReference>
<dbReference type="Pfam" id="PF00076">
    <property type="entry name" value="RRM_1"/>
    <property type="match status" value="1"/>
</dbReference>
<organism evidence="5 6">
    <name type="scientific">Fasciola gigantica</name>
    <name type="common">Giant liver fluke</name>
    <dbReference type="NCBI Taxonomy" id="46835"/>
    <lineage>
        <taxon>Eukaryota</taxon>
        <taxon>Metazoa</taxon>
        <taxon>Spiralia</taxon>
        <taxon>Lophotrochozoa</taxon>
        <taxon>Platyhelminthes</taxon>
        <taxon>Trematoda</taxon>
        <taxon>Digenea</taxon>
        <taxon>Plagiorchiida</taxon>
        <taxon>Echinostomata</taxon>
        <taxon>Echinostomatoidea</taxon>
        <taxon>Fasciolidae</taxon>
        <taxon>Fasciola</taxon>
    </lineage>
</organism>
<dbReference type="GO" id="GO:0003723">
    <property type="term" value="F:RNA binding"/>
    <property type="evidence" value="ECO:0007669"/>
    <property type="project" value="UniProtKB-UniRule"/>
</dbReference>
<dbReference type="STRING" id="46835.A0A504YT91"/>
<reference evidence="5 6" key="1">
    <citation type="submission" date="2019-04" db="EMBL/GenBank/DDBJ databases">
        <title>Annotation for the trematode Fasciola gigantica.</title>
        <authorList>
            <person name="Choi Y.-J."/>
        </authorList>
    </citation>
    <scope>NUCLEOTIDE SEQUENCE [LARGE SCALE GENOMIC DNA]</scope>
    <source>
        <strain evidence="5">Uganda_cow_1</strain>
    </source>
</reference>
<dbReference type="SMART" id="SM00360">
    <property type="entry name" value="RRM"/>
    <property type="match status" value="2"/>
</dbReference>
<dbReference type="InterPro" id="IPR035979">
    <property type="entry name" value="RBD_domain_sf"/>
</dbReference>
<evidence type="ECO:0000256" key="1">
    <source>
        <dbReference type="ARBA" id="ARBA00022884"/>
    </source>
</evidence>
<dbReference type="CDD" id="cd00590">
    <property type="entry name" value="RRM_SF"/>
    <property type="match status" value="2"/>
</dbReference>
<evidence type="ECO:0000313" key="6">
    <source>
        <dbReference type="Proteomes" id="UP000316759"/>
    </source>
</evidence>
<dbReference type="Gene3D" id="3.30.70.330">
    <property type="match status" value="2"/>
</dbReference>
<protein>
    <submittedName>
        <fullName evidence="5">Nucleolin</fullName>
    </submittedName>
</protein>
<proteinExistence type="predicted"/>
<dbReference type="InterPro" id="IPR012677">
    <property type="entry name" value="Nucleotide-bd_a/b_plait_sf"/>
</dbReference>
<gene>
    <name evidence="5" type="ORF">FGIG_02565</name>
</gene>
<keyword evidence="6" id="KW-1185">Reference proteome</keyword>
<feature type="compositionally biased region" description="Basic residues" evidence="3">
    <location>
        <begin position="23"/>
        <end position="32"/>
    </location>
</feature>
<evidence type="ECO:0000313" key="5">
    <source>
        <dbReference type="EMBL" id="TPP64483.1"/>
    </source>
</evidence>
<dbReference type="SUPFAM" id="SSF54928">
    <property type="entry name" value="RNA-binding domain, RBD"/>
    <property type="match status" value="1"/>
</dbReference>
<keyword evidence="1 2" id="KW-0694">RNA-binding</keyword>
<dbReference type="PROSITE" id="PS50102">
    <property type="entry name" value="RRM"/>
    <property type="match status" value="2"/>
</dbReference>
<evidence type="ECO:0000256" key="3">
    <source>
        <dbReference type="SAM" id="MobiDB-lite"/>
    </source>
</evidence>
<name>A0A504YT91_FASGI</name>
<comment type="caution">
    <text evidence="5">The sequence shown here is derived from an EMBL/GenBank/DDBJ whole genome shotgun (WGS) entry which is preliminary data.</text>
</comment>
<feature type="domain" description="RRM" evidence="4">
    <location>
        <begin position="126"/>
        <end position="200"/>
    </location>
</feature>
<feature type="domain" description="RRM" evidence="4">
    <location>
        <begin position="234"/>
        <end position="308"/>
    </location>
</feature>
<evidence type="ECO:0000259" key="4">
    <source>
        <dbReference type="PROSITE" id="PS50102"/>
    </source>
</evidence>
<sequence length="408" mass="45236">MKSESGKPPHTRKSITPTTPKSSSKKNNKKEKIKVSVDPHLGLSPMERGKKRLRDSDAEENDSADAPVIISQGQAVSIAKRAKVQPKSVRTDVVCSPEKASITSLSGQKILLLGVIQRRLAELDSRTIYVRKLPRNTTMPQLKTLCPTSVSARIQSGRHASRRKHAFIEFKSEEAARLALASIDGKLIADRPVKAELCSERSAHPMESDSVEPGKRLSHWISPGRRMLPEFCLTTLYVTCIPRVTKQDDLRQLFEKASSFDFNINAKNNVISGCRVIFSNEEDALEAFNSKHGFLLHDSPLVVNFAFKKHSGHKKKKQDSAPEESVSVAMKTKSVPSQGLKPKKPEPKILSGKKTVPKARVDGKSHKTKTDKKQVIQTSTPEVIGLPKKKKAVKKAKQNLKKVTKLRS</sequence>